<evidence type="ECO:0000259" key="1">
    <source>
        <dbReference type="Pfam" id="PF01521"/>
    </source>
</evidence>
<dbReference type="InterPro" id="IPR000361">
    <property type="entry name" value="ATAP_core_dom"/>
</dbReference>
<dbReference type="EMBL" id="CP018906">
    <property type="protein sequence ID" value="AQW22327.1"/>
    <property type="molecule type" value="Genomic_DNA"/>
</dbReference>
<sequence>MLFLEAKIMKLTITDSAQSKINQVADEDTRLLLSFDDGVGPFSKWGICSLETAFDVIAVDKDALTPDYEKSLSTNHGEWAYKGYSKNYLDDDMKLDVVNNNLVLSGESGILDSAVTLKRVSA</sequence>
<dbReference type="Proteomes" id="UP000030361">
    <property type="component" value="Chromosome"/>
</dbReference>
<evidence type="ECO:0000313" key="2">
    <source>
        <dbReference type="EMBL" id="AQW22327.1"/>
    </source>
</evidence>
<dbReference type="SUPFAM" id="SSF89360">
    <property type="entry name" value="HesB-like domain"/>
    <property type="match status" value="1"/>
</dbReference>
<dbReference type="Gene3D" id="2.60.300.12">
    <property type="entry name" value="HesB-like domain"/>
    <property type="match status" value="1"/>
</dbReference>
<dbReference type="InterPro" id="IPR035903">
    <property type="entry name" value="HesB-like_dom_sf"/>
</dbReference>
<accession>A0A1S6QL12</accession>
<dbReference type="Pfam" id="PF01521">
    <property type="entry name" value="Fe-S_biosyn"/>
    <property type="match status" value="1"/>
</dbReference>
<proteinExistence type="predicted"/>
<feature type="domain" description="Core" evidence="1">
    <location>
        <begin position="9"/>
        <end position="118"/>
    </location>
</feature>
<dbReference type="eggNOG" id="COG4918">
    <property type="taxonomic scope" value="Bacteria"/>
</dbReference>
<dbReference type="KEGG" id="lcu:PL11_004830"/>
<evidence type="ECO:0000313" key="3">
    <source>
        <dbReference type="Proteomes" id="UP000030361"/>
    </source>
</evidence>
<reference evidence="2 3" key="1">
    <citation type="journal article" date="2015" name="Genome Announc.">
        <title>Genome Sequence of Lactobacillus curieae CCTCC M 2011381T, a Novel Producer of Gamma-aminobutyric Acid.</title>
        <authorList>
            <person name="Wang Y."/>
            <person name="Wang Y."/>
            <person name="Lang C."/>
            <person name="Wei D."/>
            <person name="Xu P."/>
            <person name="Xie J."/>
        </authorList>
    </citation>
    <scope>NUCLEOTIDE SEQUENCE [LARGE SCALE GENOMIC DNA]</scope>
    <source>
        <strain evidence="2 3">CCTCC M 2011381</strain>
    </source>
</reference>
<organism evidence="2 3">
    <name type="scientific">Lentilactobacillus curieae</name>
    <dbReference type="NCBI Taxonomy" id="1138822"/>
    <lineage>
        <taxon>Bacteria</taxon>
        <taxon>Bacillati</taxon>
        <taxon>Bacillota</taxon>
        <taxon>Bacilli</taxon>
        <taxon>Lactobacillales</taxon>
        <taxon>Lactobacillaceae</taxon>
        <taxon>Lentilactobacillus</taxon>
    </lineage>
</organism>
<gene>
    <name evidence="2" type="ORF">PL11_004830</name>
</gene>
<name>A0A1S6QL12_9LACO</name>
<keyword evidence="3" id="KW-1185">Reference proteome</keyword>
<protein>
    <recommendedName>
        <fullName evidence="1">Core domain-containing protein</fullName>
    </recommendedName>
</protein>
<dbReference type="AlphaFoldDB" id="A0A1S6QL12"/>